<proteinExistence type="predicted"/>
<evidence type="ECO:0000313" key="2">
    <source>
        <dbReference type="Proteomes" id="UP001150941"/>
    </source>
</evidence>
<dbReference type="AlphaFoldDB" id="A0A9W9NT43"/>
<dbReference type="Proteomes" id="UP001150941">
    <property type="component" value="Unassembled WGS sequence"/>
</dbReference>
<dbReference type="GeneID" id="83203526"/>
<gene>
    <name evidence="1" type="ORF">N7468_006927</name>
</gene>
<dbReference type="EMBL" id="JAPQKS010000005">
    <property type="protein sequence ID" value="KAJ5225702.1"/>
    <property type="molecule type" value="Genomic_DNA"/>
</dbReference>
<protein>
    <submittedName>
        <fullName evidence="1">Uncharacterized protein</fullName>
    </submittedName>
</protein>
<evidence type="ECO:0000313" key="1">
    <source>
        <dbReference type="EMBL" id="KAJ5225702.1"/>
    </source>
</evidence>
<sequence length="114" mass="13609">MSMKFRWTFSITRKWSQAEFPVPRSRLDHLESYSSLRNGLKTRLDPFECCMTPCSREIRDTIDREDWQALRDLSKYQSETKYRMSTYYTIRSSHKVSRKRCTMKVEACPGSGFT</sequence>
<accession>A0A9W9NT43</accession>
<dbReference type="OrthoDB" id="1103324at2759"/>
<keyword evidence="2" id="KW-1185">Reference proteome</keyword>
<dbReference type="RefSeq" id="XP_058329113.1">
    <property type="nucleotide sequence ID" value="XM_058476223.1"/>
</dbReference>
<organism evidence="1 2">
    <name type="scientific">Penicillium chermesinum</name>
    <dbReference type="NCBI Taxonomy" id="63820"/>
    <lineage>
        <taxon>Eukaryota</taxon>
        <taxon>Fungi</taxon>
        <taxon>Dikarya</taxon>
        <taxon>Ascomycota</taxon>
        <taxon>Pezizomycotina</taxon>
        <taxon>Eurotiomycetes</taxon>
        <taxon>Eurotiomycetidae</taxon>
        <taxon>Eurotiales</taxon>
        <taxon>Aspergillaceae</taxon>
        <taxon>Penicillium</taxon>
    </lineage>
</organism>
<comment type="caution">
    <text evidence="1">The sequence shown here is derived from an EMBL/GenBank/DDBJ whole genome shotgun (WGS) entry which is preliminary data.</text>
</comment>
<name>A0A9W9NT43_9EURO</name>
<reference evidence="1" key="2">
    <citation type="journal article" date="2023" name="IMA Fungus">
        <title>Comparative genomic study of the Penicillium genus elucidates a diverse pangenome and 15 lateral gene transfer events.</title>
        <authorList>
            <person name="Petersen C."/>
            <person name="Sorensen T."/>
            <person name="Nielsen M.R."/>
            <person name="Sondergaard T.E."/>
            <person name="Sorensen J.L."/>
            <person name="Fitzpatrick D.A."/>
            <person name="Frisvad J.C."/>
            <person name="Nielsen K.L."/>
        </authorList>
    </citation>
    <scope>NUCLEOTIDE SEQUENCE</scope>
    <source>
        <strain evidence="1">IBT 19713</strain>
    </source>
</reference>
<reference evidence="1" key="1">
    <citation type="submission" date="2022-11" db="EMBL/GenBank/DDBJ databases">
        <authorList>
            <person name="Petersen C."/>
        </authorList>
    </citation>
    <scope>NUCLEOTIDE SEQUENCE</scope>
    <source>
        <strain evidence="1">IBT 19713</strain>
    </source>
</reference>